<keyword evidence="11" id="KW-1185">Reference proteome</keyword>
<dbReference type="GO" id="GO:0031966">
    <property type="term" value="C:mitochondrial membrane"/>
    <property type="evidence" value="ECO:0007669"/>
    <property type="project" value="UniProtKB-SubCell"/>
</dbReference>
<comment type="similarity">
    <text evidence="2">Belongs to the ATPase g subunit family.</text>
</comment>
<dbReference type="GO" id="GO:0015986">
    <property type="term" value="P:proton motive force-driven ATP synthesis"/>
    <property type="evidence" value="ECO:0007669"/>
    <property type="project" value="InterPro"/>
</dbReference>
<evidence type="ECO:0000256" key="4">
    <source>
        <dbReference type="ARBA" id="ARBA00022547"/>
    </source>
</evidence>
<evidence type="ECO:0000256" key="8">
    <source>
        <dbReference type="ARBA" id="ARBA00023136"/>
    </source>
</evidence>
<gene>
    <name evidence="10" type="ORF">EX30DRAFT_347138</name>
</gene>
<evidence type="ECO:0000256" key="6">
    <source>
        <dbReference type="ARBA" id="ARBA00023065"/>
    </source>
</evidence>
<protein>
    <recommendedName>
        <fullName evidence="12">Mitochondrial F1F0-ATP synthase g subunit</fullName>
    </recommendedName>
</protein>
<dbReference type="AlphaFoldDB" id="A0A4S2N0W1"/>
<evidence type="ECO:0000313" key="10">
    <source>
        <dbReference type="EMBL" id="TGZ82749.1"/>
    </source>
</evidence>
<evidence type="ECO:0000256" key="7">
    <source>
        <dbReference type="ARBA" id="ARBA00023128"/>
    </source>
</evidence>
<sequence>MRPSVLRIAARRPFHFSNRRLASSTAENAQNAAKEQAAKAQQAAKESAVKAQAAAKEGAAKAQAAAAQFAGKAMAILGKSGESFAKLAAKSTGRTGQLLKSIERAIPPTIYYSKVAIELSKLVFRGQKMSPPDLATFQSTLKTLFNPQNIAAYSRNAVQVARTASRKEAAQVGVIVAEVIGFFTIGEILGRRKLIGYRGKVEHH</sequence>
<dbReference type="OrthoDB" id="437at2759"/>
<keyword evidence="3" id="KW-0813">Transport</keyword>
<dbReference type="InterPro" id="IPR006808">
    <property type="entry name" value="ATP_synth_F0_gsu_mt"/>
</dbReference>
<dbReference type="GO" id="GO:0015078">
    <property type="term" value="F:proton transmembrane transporter activity"/>
    <property type="evidence" value="ECO:0007669"/>
    <property type="project" value="InterPro"/>
</dbReference>
<evidence type="ECO:0000256" key="3">
    <source>
        <dbReference type="ARBA" id="ARBA00022448"/>
    </source>
</evidence>
<organism evidence="10 11">
    <name type="scientific">Ascodesmis nigricans</name>
    <dbReference type="NCBI Taxonomy" id="341454"/>
    <lineage>
        <taxon>Eukaryota</taxon>
        <taxon>Fungi</taxon>
        <taxon>Dikarya</taxon>
        <taxon>Ascomycota</taxon>
        <taxon>Pezizomycotina</taxon>
        <taxon>Pezizomycetes</taxon>
        <taxon>Pezizales</taxon>
        <taxon>Ascodesmidaceae</taxon>
        <taxon>Ascodesmis</taxon>
    </lineage>
</organism>
<evidence type="ECO:0000313" key="11">
    <source>
        <dbReference type="Proteomes" id="UP000298138"/>
    </source>
</evidence>
<keyword evidence="5" id="KW-0375">Hydrogen ion transport</keyword>
<dbReference type="InParanoid" id="A0A4S2N0W1"/>
<dbReference type="GO" id="GO:0045259">
    <property type="term" value="C:proton-transporting ATP synthase complex"/>
    <property type="evidence" value="ECO:0007669"/>
    <property type="project" value="UniProtKB-KW"/>
</dbReference>
<keyword evidence="4" id="KW-0138">CF(0)</keyword>
<dbReference type="EMBL" id="ML220114">
    <property type="protein sequence ID" value="TGZ82749.1"/>
    <property type="molecule type" value="Genomic_DNA"/>
</dbReference>
<dbReference type="Proteomes" id="UP000298138">
    <property type="component" value="Unassembled WGS sequence"/>
</dbReference>
<evidence type="ECO:0000256" key="1">
    <source>
        <dbReference type="ARBA" id="ARBA00004325"/>
    </source>
</evidence>
<reference evidence="10 11" key="1">
    <citation type="submission" date="2019-04" db="EMBL/GenBank/DDBJ databases">
        <title>Comparative genomics and transcriptomics to analyze fruiting body development in filamentous ascomycetes.</title>
        <authorList>
            <consortium name="DOE Joint Genome Institute"/>
            <person name="Lutkenhaus R."/>
            <person name="Traeger S."/>
            <person name="Breuer J."/>
            <person name="Kuo A."/>
            <person name="Lipzen A."/>
            <person name="Pangilinan J."/>
            <person name="Dilworth D."/>
            <person name="Sandor L."/>
            <person name="Poggeler S."/>
            <person name="Barry K."/>
            <person name="Grigoriev I.V."/>
            <person name="Nowrousian M."/>
        </authorList>
    </citation>
    <scope>NUCLEOTIDE SEQUENCE [LARGE SCALE GENOMIC DNA]</scope>
    <source>
        <strain evidence="10 11">CBS 389.68</strain>
    </source>
</reference>
<comment type="subcellular location">
    <subcellularLocation>
        <location evidence="1">Mitochondrion membrane</location>
    </subcellularLocation>
</comment>
<accession>A0A4S2N0W1</accession>
<proteinExistence type="inferred from homology"/>
<keyword evidence="7" id="KW-0496">Mitochondrion</keyword>
<dbReference type="Pfam" id="PF04718">
    <property type="entry name" value="ATP-synt_G"/>
    <property type="match status" value="1"/>
</dbReference>
<keyword evidence="6" id="KW-0406">Ion transport</keyword>
<keyword evidence="9" id="KW-0066">ATP synthesis</keyword>
<dbReference type="STRING" id="341454.A0A4S2N0W1"/>
<name>A0A4S2N0W1_9PEZI</name>
<keyword evidence="8" id="KW-0472">Membrane</keyword>
<evidence type="ECO:0000256" key="5">
    <source>
        <dbReference type="ARBA" id="ARBA00022781"/>
    </source>
</evidence>
<evidence type="ECO:0000256" key="2">
    <source>
        <dbReference type="ARBA" id="ARBA00005699"/>
    </source>
</evidence>
<evidence type="ECO:0000256" key="9">
    <source>
        <dbReference type="ARBA" id="ARBA00023310"/>
    </source>
</evidence>
<evidence type="ECO:0008006" key="12">
    <source>
        <dbReference type="Google" id="ProtNLM"/>
    </source>
</evidence>